<dbReference type="InterPro" id="IPR013083">
    <property type="entry name" value="Znf_RING/FYVE/PHD"/>
</dbReference>
<keyword evidence="8" id="KW-1185">Reference proteome</keyword>
<dbReference type="PROSITE" id="PS50089">
    <property type="entry name" value="ZF_RING_2"/>
    <property type="match status" value="1"/>
</dbReference>
<dbReference type="Gene3D" id="3.30.40.10">
    <property type="entry name" value="Zinc/RING finger domain, C3HC4 (zinc finger)"/>
    <property type="match status" value="1"/>
</dbReference>
<organism evidence="7 8">
    <name type="scientific">Batillaria attramentaria</name>
    <dbReference type="NCBI Taxonomy" id="370345"/>
    <lineage>
        <taxon>Eukaryota</taxon>
        <taxon>Metazoa</taxon>
        <taxon>Spiralia</taxon>
        <taxon>Lophotrochozoa</taxon>
        <taxon>Mollusca</taxon>
        <taxon>Gastropoda</taxon>
        <taxon>Caenogastropoda</taxon>
        <taxon>Sorbeoconcha</taxon>
        <taxon>Cerithioidea</taxon>
        <taxon>Batillariidae</taxon>
        <taxon>Batillaria</taxon>
    </lineage>
</organism>
<dbReference type="SMART" id="SM00184">
    <property type="entry name" value="RING"/>
    <property type="match status" value="1"/>
</dbReference>
<keyword evidence="2 4" id="KW-0863">Zinc-finger</keyword>
<keyword evidence="3" id="KW-0862">Zinc</keyword>
<evidence type="ECO:0000256" key="1">
    <source>
        <dbReference type="ARBA" id="ARBA00022723"/>
    </source>
</evidence>
<evidence type="ECO:0000313" key="7">
    <source>
        <dbReference type="EMBL" id="KAK7477635.1"/>
    </source>
</evidence>
<evidence type="ECO:0000256" key="4">
    <source>
        <dbReference type="PROSITE-ProRule" id="PRU00175"/>
    </source>
</evidence>
<feature type="domain" description="RING-type" evidence="6">
    <location>
        <begin position="17"/>
        <end position="93"/>
    </location>
</feature>
<dbReference type="EMBL" id="JACVVK020000344">
    <property type="protein sequence ID" value="KAK7477635.1"/>
    <property type="molecule type" value="Genomic_DNA"/>
</dbReference>
<dbReference type="PANTHER" id="PTHR25462:SF296">
    <property type="entry name" value="MEIOTIC P26, ISOFORM F"/>
    <property type="match status" value="1"/>
</dbReference>
<keyword evidence="1" id="KW-0479">Metal-binding</keyword>
<gene>
    <name evidence="7" type="ORF">BaRGS_00031113</name>
</gene>
<dbReference type="Pfam" id="PF13445">
    <property type="entry name" value="zf-RING_UBOX"/>
    <property type="match status" value="1"/>
</dbReference>
<dbReference type="GO" id="GO:0008270">
    <property type="term" value="F:zinc ion binding"/>
    <property type="evidence" value="ECO:0007669"/>
    <property type="project" value="UniProtKB-KW"/>
</dbReference>
<dbReference type="InterPro" id="IPR047153">
    <property type="entry name" value="TRIM45/56/19-like"/>
</dbReference>
<feature type="region of interest" description="Disordered" evidence="5">
    <location>
        <begin position="53"/>
        <end position="82"/>
    </location>
</feature>
<dbReference type="PROSITE" id="PS00518">
    <property type="entry name" value="ZF_RING_1"/>
    <property type="match status" value="1"/>
</dbReference>
<dbReference type="InterPro" id="IPR001841">
    <property type="entry name" value="Znf_RING"/>
</dbReference>
<dbReference type="InterPro" id="IPR017907">
    <property type="entry name" value="Znf_RING_CS"/>
</dbReference>
<reference evidence="7 8" key="1">
    <citation type="journal article" date="2023" name="Sci. Data">
        <title>Genome assembly of the Korean intertidal mud-creeper Batillaria attramentaria.</title>
        <authorList>
            <person name="Patra A.K."/>
            <person name="Ho P.T."/>
            <person name="Jun S."/>
            <person name="Lee S.J."/>
            <person name="Kim Y."/>
            <person name="Won Y.J."/>
        </authorList>
    </citation>
    <scope>NUCLEOTIDE SEQUENCE [LARGE SCALE GENOMIC DNA]</scope>
    <source>
        <strain evidence="7">Wonlab-2016</strain>
    </source>
</reference>
<sequence>MATEATPAVAKKPSHKCGVCKQARSGQQLKLLPCSHTFCLACLTKVATTLSATTPATSSDNGARVLPADGVSGDADGYGDGSQAMSPSCPTCQSPFTVPKGGLSCLQVKDVLILDQGG</sequence>
<dbReference type="PANTHER" id="PTHR25462">
    <property type="entry name" value="BONUS, ISOFORM C-RELATED"/>
    <property type="match status" value="1"/>
</dbReference>
<evidence type="ECO:0000256" key="2">
    <source>
        <dbReference type="ARBA" id="ARBA00022771"/>
    </source>
</evidence>
<dbReference type="SUPFAM" id="SSF57850">
    <property type="entry name" value="RING/U-box"/>
    <property type="match status" value="1"/>
</dbReference>
<accession>A0ABD0JRF5</accession>
<dbReference type="Proteomes" id="UP001519460">
    <property type="component" value="Unassembled WGS sequence"/>
</dbReference>
<comment type="caution">
    <text evidence="7">The sequence shown here is derived from an EMBL/GenBank/DDBJ whole genome shotgun (WGS) entry which is preliminary data.</text>
</comment>
<evidence type="ECO:0000313" key="8">
    <source>
        <dbReference type="Proteomes" id="UP001519460"/>
    </source>
</evidence>
<evidence type="ECO:0000256" key="5">
    <source>
        <dbReference type="SAM" id="MobiDB-lite"/>
    </source>
</evidence>
<evidence type="ECO:0000256" key="3">
    <source>
        <dbReference type="ARBA" id="ARBA00022833"/>
    </source>
</evidence>
<name>A0ABD0JRF5_9CAEN</name>
<dbReference type="AlphaFoldDB" id="A0ABD0JRF5"/>
<protein>
    <recommendedName>
        <fullName evidence="6">RING-type domain-containing protein</fullName>
    </recommendedName>
</protein>
<evidence type="ECO:0000259" key="6">
    <source>
        <dbReference type="PROSITE" id="PS50089"/>
    </source>
</evidence>
<proteinExistence type="predicted"/>
<dbReference type="InterPro" id="IPR027370">
    <property type="entry name" value="Znf-RING_euk"/>
</dbReference>